<dbReference type="GO" id="GO:0034204">
    <property type="term" value="P:lipid translocation"/>
    <property type="evidence" value="ECO:0007669"/>
    <property type="project" value="TreeGrafter"/>
</dbReference>
<keyword evidence="6 9" id="KW-1133">Transmembrane helix</keyword>
<feature type="transmembrane region" description="Helical" evidence="9">
    <location>
        <begin position="520"/>
        <end position="538"/>
    </location>
</feature>
<evidence type="ECO:0000256" key="1">
    <source>
        <dbReference type="ARBA" id="ARBA00004651"/>
    </source>
</evidence>
<feature type="transmembrane region" description="Helical" evidence="9">
    <location>
        <begin position="263"/>
        <end position="288"/>
    </location>
</feature>
<dbReference type="NCBIfam" id="TIGR01695">
    <property type="entry name" value="murJ_mviN"/>
    <property type="match status" value="1"/>
</dbReference>
<dbReference type="Proteomes" id="UP000662200">
    <property type="component" value="Unassembled WGS sequence"/>
</dbReference>
<dbReference type="Pfam" id="PF03023">
    <property type="entry name" value="MurJ"/>
    <property type="match status" value="1"/>
</dbReference>
<feature type="transmembrane region" description="Helical" evidence="9">
    <location>
        <begin position="47"/>
        <end position="69"/>
    </location>
</feature>
<dbReference type="InterPro" id="IPR051050">
    <property type="entry name" value="Lipid_II_flippase_MurJ/MviN"/>
</dbReference>
<sequence length="560" mass="57851">MTGRVYRSSRSGGGDQPDPPAPPAGAGVAGHSATMAVLSLVSRGTGFLRTAAVVAAVGALTVGDAYGTAQFFPAMIYEFLLGGILSSVLVPVLVRRRRADADGGQEYAQRLLSLAVLALGAATVLAVVAAPLLTAVFAGAGSGEQFRRVVTLLSYLMLPMMFFSGLSALFTAILNTRGHFAAPTWAPILNNLVVIVTAGLFYAAYGPGRPELTDMSAGPVLLLGGGTLLGVAVQAAGMWPALRRVGFGWRWRGEFRKLELSELGRLGAWMFCYVAVSQVGVLVLLRLLNSAASEPGGAAGVMIYNNAYLLMMMAHGIVAVSLITALLPRMSAAAADFRLTDLAADLSRGVRTATAVLAPVVVVFGVLALPIAVTLFEHGAVEAAESRRLADVLVVAAVALIPFALSQLFTFAFYALPDTRTPALVNIPVVALRVLVQVALFYALGSALTAVGVMVGNAVSYVAAAVVSATLLRGRIGRIGLRGIVTTFAKITVAAGGAGLAGWLVTGLLPGGENLSGGQAVSHLALGGVVIGGAYLGLARLLRLREIDEVLGLVVRKLRR</sequence>
<dbReference type="RefSeq" id="WP_229789893.1">
    <property type="nucleotide sequence ID" value="NZ_BMQC01000020.1"/>
</dbReference>
<feature type="transmembrane region" description="Helical" evidence="9">
    <location>
        <begin position="114"/>
        <end position="140"/>
    </location>
</feature>
<evidence type="ECO:0000313" key="10">
    <source>
        <dbReference type="EMBL" id="GGK41429.1"/>
    </source>
</evidence>
<reference evidence="10" key="2">
    <citation type="submission" date="2020-09" db="EMBL/GenBank/DDBJ databases">
        <authorList>
            <person name="Sun Q."/>
            <person name="Ohkuma M."/>
        </authorList>
    </citation>
    <scope>NUCLEOTIDE SEQUENCE</scope>
    <source>
        <strain evidence="10">JCM 3091</strain>
    </source>
</reference>
<keyword evidence="11" id="KW-1185">Reference proteome</keyword>
<protein>
    <submittedName>
        <fullName evidence="10">Lipid II flippase MurJ</fullName>
    </submittedName>
</protein>
<evidence type="ECO:0000256" key="2">
    <source>
        <dbReference type="ARBA" id="ARBA00022475"/>
    </source>
</evidence>
<accession>A0A8J3BV12</accession>
<feature type="compositionally biased region" description="Low complexity" evidence="8">
    <location>
        <begin position="1"/>
        <end position="10"/>
    </location>
</feature>
<dbReference type="EMBL" id="BMQC01000020">
    <property type="protein sequence ID" value="GGK41429.1"/>
    <property type="molecule type" value="Genomic_DNA"/>
</dbReference>
<evidence type="ECO:0000256" key="8">
    <source>
        <dbReference type="SAM" id="MobiDB-lite"/>
    </source>
</evidence>
<keyword evidence="3 9" id="KW-0812">Transmembrane</keyword>
<dbReference type="PANTHER" id="PTHR47019">
    <property type="entry name" value="LIPID II FLIPPASE MURJ"/>
    <property type="match status" value="1"/>
</dbReference>
<comment type="subcellular location">
    <subcellularLocation>
        <location evidence="1">Cell membrane</location>
        <topology evidence="1">Multi-pass membrane protein</topology>
    </subcellularLocation>
</comment>
<name>A0A8J3BV12_9ACTN</name>
<feature type="region of interest" description="Disordered" evidence="8">
    <location>
        <begin position="1"/>
        <end position="28"/>
    </location>
</feature>
<dbReference type="PRINTS" id="PR01806">
    <property type="entry name" value="VIRFACTRMVIN"/>
</dbReference>
<keyword evidence="2" id="KW-1003">Cell membrane</keyword>
<evidence type="ECO:0000256" key="7">
    <source>
        <dbReference type="ARBA" id="ARBA00023136"/>
    </source>
</evidence>
<keyword evidence="7 9" id="KW-0472">Membrane</keyword>
<dbReference type="GO" id="GO:0015648">
    <property type="term" value="F:lipid-linked peptidoglycan transporter activity"/>
    <property type="evidence" value="ECO:0007669"/>
    <property type="project" value="TreeGrafter"/>
</dbReference>
<dbReference type="GO" id="GO:0009252">
    <property type="term" value="P:peptidoglycan biosynthetic process"/>
    <property type="evidence" value="ECO:0007669"/>
    <property type="project" value="UniProtKB-KW"/>
</dbReference>
<dbReference type="InterPro" id="IPR004268">
    <property type="entry name" value="MurJ"/>
</dbReference>
<evidence type="ECO:0000256" key="6">
    <source>
        <dbReference type="ARBA" id="ARBA00022989"/>
    </source>
</evidence>
<comment type="caution">
    <text evidence="10">The sequence shown here is derived from an EMBL/GenBank/DDBJ whole genome shotgun (WGS) entry which is preliminary data.</text>
</comment>
<evidence type="ECO:0000256" key="5">
    <source>
        <dbReference type="ARBA" id="ARBA00022984"/>
    </source>
</evidence>
<evidence type="ECO:0000256" key="9">
    <source>
        <dbReference type="SAM" id="Phobius"/>
    </source>
</evidence>
<feature type="transmembrane region" description="Helical" evidence="9">
    <location>
        <begin position="75"/>
        <end position="94"/>
    </location>
</feature>
<dbReference type="GO" id="GO:0008360">
    <property type="term" value="P:regulation of cell shape"/>
    <property type="evidence" value="ECO:0007669"/>
    <property type="project" value="UniProtKB-KW"/>
</dbReference>
<dbReference type="AlphaFoldDB" id="A0A8J3BV12"/>
<keyword evidence="5" id="KW-0573">Peptidoglycan synthesis</keyword>
<feature type="transmembrane region" description="Helical" evidence="9">
    <location>
        <begin position="152"/>
        <end position="173"/>
    </location>
</feature>
<feature type="transmembrane region" description="Helical" evidence="9">
    <location>
        <begin position="349"/>
        <end position="372"/>
    </location>
</feature>
<feature type="transmembrane region" description="Helical" evidence="9">
    <location>
        <begin position="450"/>
        <end position="472"/>
    </location>
</feature>
<feature type="transmembrane region" description="Helical" evidence="9">
    <location>
        <begin position="217"/>
        <end position="242"/>
    </location>
</feature>
<reference evidence="10" key="1">
    <citation type="journal article" date="2014" name="Int. J. Syst. Evol. Microbiol.">
        <title>Complete genome sequence of Corynebacterium casei LMG S-19264T (=DSM 44701T), isolated from a smear-ripened cheese.</title>
        <authorList>
            <consortium name="US DOE Joint Genome Institute (JGI-PGF)"/>
            <person name="Walter F."/>
            <person name="Albersmeier A."/>
            <person name="Kalinowski J."/>
            <person name="Ruckert C."/>
        </authorList>
    </citation>
    <scope>NUCLEOTIDE SEQUENCE</scope>
    <source>
        <strain evidence="10">JCM 3091</strain>
    </source>
</reference>
<feature type="transmembrane region" description="Helical" evidence="9">
    <location>
        <begin position="484"/>
        <end position="505"/>
    </location>
</feature>
<organism evidence="10 11">
    <name type="scientific">Pilimelia terevasa</name>
    <dbReference type="NCBI Taxonomy" id="53372"/>
    <lineage>
        <taxon>Bacteria</taxon>
        <taxon>Bacillati</taxon>
        <taxon>Actinomycetota</taxon>
        <taxon>Actinomycetes</taxon>
        <taxon>Micromonosporales</taxon>
        <taxon>Micromonosporaceae</taxon>
        <taxon>Pilimelia</taxon>
    </lineage>
</organism>
<keyword evidence="4" id="KW-0133">Cell shape</keyword>
<proteinExistence type="predicted"/>
<feature type="transmembrane region" description="Helical" evidence="9">
    <location>
        <begin position="185"/>
        <end position="205"/>
    </location>
</feature>
<dbReference type="GO" id="GO:0005886">
    <property type="term" value="C:plasma membrane"/>
    <property type="evidence" value="ECO:0007669"/>
    <property type="project" value="UniProtKB-SubCell"/>
</dbReference>
<gene>
    <name evidence="10" type="primary">mviN</name>
    <name evidence="10" type="ORF">GCM10010124_37870</name>
</gene>
<feature type="transmembrane region" description="Helical" evidence="9">
    <location>
        <begin position="308"/>
        <end position="328"/>
    </location>
</feature>
<evidence type="ECO:0000256" key="4">
    <source>
        <dbReference type="ARBA" id="ARBA00022960"/>
    </source>
</evidence>
<feature type="transmembrane region" description="Helical" evidence="9">
    <location>
        <begin position="423"/>
        <end position="444"/>
    </location>
</feature>
<evidence type="ECO:0000256" key="3">
    <source>
        <dbReference type="ARBA" id="ARBA00022692"/>
    </source>
</evidence>
<dbReference type="PANTHER" id="PTHR47019:SF1">
    <property type="entry name" value="LIPID II FLIPPASE MURJ"/>
    <property type="match status" value="1"/>
</dbReference>
<evidence type="ECO:0000313" key="11">
    <source>
        <dbReference type="Proteomes" id="UP000662200"/>
    </source>
</evidence>
<feature type="transmembrane region" description="Helical" evidence="9">
    <location>
        <begin position="392"/>
        <end position="416"/>
    </location>
</feature>